<accession>A0A323TLC0</accession>
<proteinExistence type="predicted"/>
<dbReference type="SUPFAM" id="SSF54665">
    <property type="entry name" value="CO dehydrogenase molybdoprotein N-domain-like"/>
    <property type="match status" value="1"/>
</dbReference>
<gene>
    <name evidence="2" type="primary">pucD</name>
    <name evidence="2" type="ORF">CR194_04210</name>
</gene>
<dbReference type="GO" id="GO:0005506">
    <property type="term" value="F:iron ion binding"/>
    <property type="evidence" value="ECO:0007669"/>
    <property type="project" value="InterPro"/>
</dbReference>
<dbReference type="GO" id="GO:0016491">
    <property type="term" value="F:oxidoreductase activity"/>
    <property type="evidence" value="ECO:0007669"/>
    <property type="project" value="InterPro"/>
</dbReference>
<reference evidence="2 3" key="1">
    <citation type="submission" date="2017-10" db="EMBL/GenBank/DDBJ databases">
        <title>Bacillus sp. nov., a halophilic bacterium isolated from a Keqin Lake.</title>
        <authorList>
            <person name="Wang H."/>
        </authorList>
    </citation>
    <scope>NUCLEOTIDE SEQUENCE [LARGE SCALE GENOMIC DNA]</scope>
    <source>
        <strain evidence="2 3">KQ-12</strain>
    </source>
</reference>
<dbReference type="AlphaFoldDB" id="A0A323TLC0"/>
<organism evidence="2 3">
    <name type="scientific">Salipaludibacillus keqinensis</name>
    <dbReference type="NCBI Taxonomy" id="2045207"/>
    <lineage>
        <taxon>Bacteria</taxon>
        <taxon>Bacillati</taxon>
        <taxon>Bacillota</taxon>
        <taxon>Bacilli</taxon>
        <taxon>Bacillales</taxon>
        <taxon>Bacillaceae</taxon>
    </lineage>
</organism>
<evidence type="ECO:0000313" key="3">
    <source>
        <dbReference type="Proteomes" id="UP000248214"/>
    </source>
</evidence>
<dbReference type="Pfam" id="PF20256">
    <property type="entry name" value="MoCoBD_2"/>
    <property type="match status" value="1"/>
</dbReference>
<sequence length="770" mass="84072">MHLNEQTNSRPWRIRPDGQAKVTGELRYLTDMTSPGKLIGRVLRSGVPHARLLSVDTSKAKELPGVVSVLTSKDVPGLNGFGIAEPNQPVFCEDLIRYEGDAIAAVAAETNEIAERALELIEFEYEELPVLDTPEKALSSDAPLLHAEGNILHETSYSKGDVQKAFNLCHAIVEETYETPRQMHAFMETEGGIFVPEKHGKLTVYSPTQHGYKDQMQLARILGIPADDIRVVSSPIGGSFGGKDELNVQPFGALLALSSGKPVKMHYSRKESVIAGLKRHPMKVRMKSGVNQKGKLIAHQVEIISDTGAYATLGGPVLNFATEHAIGCYIIPHIELKGKAVYTNNGISGEFRGFGGNQVIFALEGQMDRLAEKINVDPWELRSRNLRTLHDLGPLGQRVLPNDGPSQVWEAIQETPLYKKTEHPPSVDEPWIVTGKGMSLAMHGSGLGYGIPDPAGGQIRLNEQGKIEVAFGHEEFGQGLLGTLEIMLLDHFNCDVEDLEIIIGDTALVPPSGSSTASRTTNMVWRALQNMKRPFLDKLFFKVNELTGEPVEQLQTGKNGIWKEAKQGEGREFVLTFQELAASCTEPLKCSTEFDFPVTPDPVIGGHYLYGSTSVIAEVEVNMLTGMIRVTGIDHVVAAGEVVNPLGYLGQIEGGSIMALGFTIIEDALMENGNYVTKNFDTYLVPTIADVPEIQHVEAVEELPEGDVHGPRGVGEIGSVALAPAIVSAIKQATGKWVTKLPVNPETILNVWDEPFPMDKEERKKGRERV</sequence>
<dbReference type="Gene3D" id="3.90.1170.50">
    <property type="entry name" value="Aldehyde oxidase/xanthine dehydrogenase, a/b hammerhead"/>
    <property type="match status" value="1"/>
</dbReference>
<name>A0A323TLC0_9BACI</name>
<evidence type="ECO:0000313" key="2">
    <source>
        <dbReference type="EMBL" id="PYZ94744.1"/>
    </source>
</evidence>
<dbReference type="InterPro" id="IPR000674">
    <property type="entry name" value="Ald_Oxase/Xan_DH_a/b"/>
</dbReference>
<dbReference type="PANTHER" id="PTHR11908:SF157">
    <property type="entry name" value="XANTHINE DEHYDROGENASE SUBUNIT D-RELATED"/>
    <property type="match status" value="1"/>
</dbReference>
<keyword evidence="3" id="KW-1185">Reference proteome</keyword>
<dbReference type="PANTHER" id="PTHR11908">
    <property type="entry name" value="XANTHINE DEHYDROGENASE"/>
    <property type="match status" value="1"/>
</dbReference>
<dbReference type="Proteomes" id="UP000248214">
    <property type="component" value="Unassembled WGS sequence"/>
</dbReference>
<dbReference type="SMART" id="SM01008">
    <property type="entry name" value="Ald_Xan_dh_C"/>
    <property type="match status" value="1"/>
</dbReference>
<dbReference type="Gene3D" id="3.30.365.10">
    <property type="entry name" value="Aldehyde oxidase/xanthine dehydrogenase, molybdopterin binding domain"/>
    <property type="match status" value="4"/>
</dbReference>
<dbReference type="InterPro" id="IPR036856">
    <property type="entry name" value="Ald_Oxase/Xan_DH_a/b_sf"/>
</dbReference>
<evidence type="ECO:0000259" key="1">
    <source>
        <dbReference type="SMART" id="SM01008"/>
    </source>
</evidence>
<dbReference type="InterPro" id="IPR017609">
    <property type="entry name" value="Xanthine_dehydrogenase_dsu"/>
</dbReference>
<comment type="caution">
    <text evidence="2">The sequence shown here is derived from an EMBL/GenBank/DDBJ whole genome shotgun (WGS) entry which is preliminary data.</text>
</comment>
<dbReference type="NCBIfam" id="TIGR03196">
    <property type="entry name" value="pucD"/>
    <property type="match status" value="1"/>
</dbReference>
<dbReference type="EMBL" id="PDOD01000001">
    <property type="protein sequence ID" value="PYZ94744.1"/>
    <property type="molecule type" value="Genomic_DNA"/>
</dbReference>
<dbReference type="InterPro" id="IPR037165">
    <property type="entry name" value="AldOxase/xan_DH_Mopterin-bd_sf"/>
</dbReference>
<dbReference type="InterPro" id="IPR008274">
    <property type="entry name" value="AldOxase/xan_DH_MoCoBD1"/>
</dbReference>
<protein>
    <submittedName>
        <fullName evidence="2">Xanthine dehydrogenase subunit D</fullName>
    </submittedName>
</protein>
<feature type="domain" description="Aldehyde oxidase/xanthine dehydrogenase a/b hammerhead" evidence="1">
    <location>
        <begin position="23"/>
        <end position="129"/>
    </location>
</feature>
<dbReference type="InterPro" id="IPR016208">
    <property type="entry name" value="Ald_Oxase/xanthine_DH-like"/>
</dbReference>
<dbReference type="SUPFAM" id="SSF56003">
    <property type="entry name" value="Molybdenum cofactor-binding domain"/>
    <property type="match status" value="1"/>
</dbReference>
<dbReference type="RefSeq" id="WP_110608378.1">
    <property type="nucleotide sequence ID" value="NZ_PDOD01000001.1"/>
</dbReference>
<dbReference type="OrthoDB" id="9759099at2"/>
<dbReference type="Pfam" id="PF01315">
    <property type="entry name" value="Ald_Xan_dh_C"/>
    <property type="match status" value="1"/>
</dbReference>
<dbReference type="Pfam" id="PF02738">
    <property type="entry name" value="MoCoBD_1"/>
    <property type="match status" value="1"/>
</dbReference>
<dbReference type="InterPro" id="IPR046867">
    <property type="entry name" value="AldOxase/xan_DH_MoCoBD2"/>
</dbReference>